<feature type="domain" description="EamA" evidence="9">
    <location>
        <begin position="155"/>
        <end position="287"/>
    </location>
</feature>
<dbReference type="InterPro" id="IPR037185">
    <property type="entry name" value="EmrE-like"/>
</dbReference>
<evidence type="ECO:0000256" key="5">
    <source>
        <dbReference type="ARBA" id="ARBA00022989"/>
    </source>
</evidence>
<keyword evidence="4 8" id="KW-0812">Transmembrane</keyword>
<reference evidence="10 11" key="1">
    <citation type="submission" date="2019-01" db="EMBL/GenBank/DDBJ databases">
        <title>Lactibacter flavus gen. nov., sp. nov., a novel bacterium of the family Propionibacteriaceae isolated from raw milk and dairy products.</title>
        <authorList>
            <person name="Huptas C."/>
            <person name="Wenning M."/>
            <person name="Breitenwieser F."/>
            <person name="Doll E."/>
            <person name="Von Neubeck M."/>
            <person name="Busse H.-J."/>
            <person name="Scherer S."/>
        </authorList>
    </citation>
    <scope>NUCLEOTIDE SEQUENCE [LARGE SCALE GENOMIC DNA]</scope>
    <source>
        <strain evidence="10 11">KCTC 33808</strain>
    </source>
</reference>
<dbReference type="OrthoDB" id="3182968at2"/>
<feature type="region of interest" description="Disordered" evidence="7">
    <location>
        <begin position="298"/>
        <end position="324"/>
    </location>
</feature>
<feature type="transmembrane region" description="Helical" evidence="8">
    <location>
        <begin position="186"/>
        <end position="205"/>
    </location>
</feature>
<gene>
    <name evidence="10" type="ORF">ET989_04680</name>
</gene>
<accession>A0A4Q9KFF9</accession>
<organism evidence="10 11">
    <name type="scientific">Propioniciclava sinopodophylli</name>
    <dbReference type="NCBI Taxonomy" id="1837344"/>
    <lineage>
        <taxon>Bacteria</taxon>
        <taxon>Bacillati</taxon>
        <taxon>Actinomycetota</taxon>
        <taxon>Actinomycetes</taxon>
        <taxon>Propionibacteriales</taxon>
        <taxon>Propionibacteriaceae</taxon>
        <taxon>Propioniciclava</taxon>
    </lineage>
</organism>
<evidence type="ECO:0000259" key="9">
    <source>
        <dbReference type="Pfam" id="PF00892"/>
    </source>
</evidence>
<keyword evidence="5 8" id="KW-1133">Transmembrane helix</keyword>
<evidence type="ECO:0000256" key="4">
    <source>
        <dbReference type="ARBA" id="ARBA00022692"/>
    </source>
</evidence>
<evidence type="ECO:0000256" key="3">
    <source>
        <dbReference type="ARBA" id="ARBA00022475"/>
    </source>
</evidence>
<proteinExistence type="inferred from homology"/>
<keyword evidence="11" id="KW-1185">Reference proteome</keyword>
<protein>
    <submittedName>
        <fullName evidence="10">DMT family transporter</fullName>
    </submittedName>
</protein>
<sequence length="324" mass="34180">MSMSRATRSYLLLLLCSVIWGFAFVAQRLGAEHLGAYSFNAARGFLGAAALLPLVWFLDRRARISPFEARAAWARVARPGVFIGLMFFGGQTLQQLGVEQTTAGNAAFVTGLYMVLVPVAGRFLGQHTGVFTWLGIALAVPGLFLLTWTGTGIGPGDLLVLVGTLFWTFHILGVGRVAAHVDPIRLSVAQFLVMATLSAVVAPFAEDAPFAGLLPALGAVLFAGLLSTGVGFTLQVVGQRYARASVAAMIMSLEAMWGAVGGALFLGERLSLQGYFGAAMMMAGILLAQVPTRADRAREAERAASGQPTVVPVPEPPSTALRED</sequence>
<dbReference type="EMBL" id="SDMQ01000003">
    <property type="protein sequence ID" value="TBT86699.1"/>
    <property type="molecule type" value="Genomic_DNA"/>
</dbReference>
<dbReference type="InterPro" id="IPR051258">
    <property type="entry name" value="Diverse_Substrate_Transporter"/>
</dbReference>
<feature type="transmembrane region" description="Helical" evidence="8">
    <location>
        <begin position="103"/>
        <end position="124"/>
    </location>
</feature>
<dbReference type="InterPro" id="IPR000620">
    <property type="entry name" value="EamA_dom"/>
</dbReference>
<dbReference type="PANTHER" id="PTHR42920:SF5">
    <property type="entry name" value="EAMA DOMAIN-CONTAINING PROTEIN"/>
    <property type="match status" value="1"/>
</dbReference>
<evidence type="ECO:0000256" key="2">
    <source>
        <dbReference type="ARBA" id="ARBA00007362"/>
    </source>
</evidence>
<comment type="caution">
    <text evidence="10">The sequence shown here is derived from an EMBL/GenBank/DDBJ whole genome shotgun (WGS) entry which is preliminary data.</text>
</comment>
<dbReference type="Pfam" id="PF00892">
    <property type="entry name" value="EamA"/>
    <property type="match status" value="2"/>
</dbReference>
<keyword evidence="3" id="KW-1003">Cell membrane</keyword>
<feature type="transmembrane region" description="Helical" evidence="8">
    <location>
        <begin position="131"/>
        <end position="153"/>
    </location>
</feature>
<dbReference type="Gene3D" id="1.10.3730.20">
    <property type="match status" value="1"/>
</dbReference>
<evidence type="ECO:0000256" key="1">
    <source>
        <dbReference type="ARBA" id="ARBA00004651"/>
    </source>
</evidence>
<comment type="subcellular location">
    <subcellularLocation>
        <location evidence="1">Cell membrane</location>
        <topology evidence="1">Multi-pass membrane protein</topology>
    </subcellularLocation>
</comment>
<name>A0A4Q9KFF9_9ACTN</name>
<dbReference type="Proteomes" id="UP000292373">
    <property type="component" value="Unassembled WGS sequence"/>
</dbReference>
<feature type="transmembrane region" description="Helical" evidence="8">
    <location>
        <begin position="272"/>
        <end position="290"/>
    </location>
</feature>
<evidence type="ECO:0000256" key="7">
    <source>
        <dbReference type="SAM" id="MobiDB-lite"/>
    </source>
</evidence>
<feature type="domain" description="EamA" evidence="9">
    <location>
        <begin position="9"/>
        <end position="147"/>
    </location>
</feature>
<evidence type="ECO:0000313" key="10">
    <source>
        <dbReference type="EMBL" id="TBT86699.1"/>
    </source>
</evidence>
<feature type="transmembrane region" description="Helical" evidence="8">
    <location>
        <begin position="211"/>
        <end position="234"/>
    </location>
</feature>
<feature type="transmembrane region" description="Helical" evidence="8">
    <location>
        <begin position="40"/>
        <end position="58"/>
    </location>
</feature>
<comment type="similarity">
    <text evidence="2">Belongs to the EamA transporter family.</text>
</comment>
<dbReference type="SUPFAM" id="SSF103481">
    <property type="entry name" value="Multidrug resistance efflux transporter EmrE"/>
    <property type="match status" value="2"/>
</dbReference>
<feature type="transmembrane region" description="Helical" evidence="8">
    <location>
        <begin position="159"/>
        <end position="179"/>
    </location>
</feature>
<dbReference type="GO" id="GO:0005886">
    <property type="term" value="C:plasma membrane"/>
    <property type="evidence" value="ECO:0007669"/>
    <property type="project" value="UniProtKB-SubCell"/>
</dbReference>
<evidence type="ECO:0000256" key="8">
    <source>
        <dbReference type="SAM" id="Phobius"/>
    </source>
</evidence>
<keyword evidence="6 8" id="KW-0472">Membrane</keyword>
<evidence type="ECO:0000256" key="6">
    <source>
        <dbReference type="ARBA" id="ARBA00023136"/>
    </source>
</evidence>
<dbReference type="AlphaFoldDB" id="A0A4Q9KFF9"/>
<feature type="transmembrane region" description="Helical" evidence="8">
    <location>
        <begin position="246"/>
        <end position="266"/>
    </location>
</feature>
<dbReference type="PANTHER" id="PTHR42920">
    <property type="entry name" value="OS03G0707200 PROTEIN-RELATED"/>
    <property type="match status" value="1"/>
</dbReference>
<evidence type="ECO:0000313" key="11">
    <source>
        <dbReference type="Proteomes" id="UP000292373"/>
    </source>
</evidence>
<feature type="transmembrane region" description="Helical" evidence="8">
    <location>
        <begin position="79"/>
        <end position="97"/>
    </location>
</feature>